<dbReference type="InterPro" id="IPR012978">
    <property type="entry name" value="HEAT_RRP12"/>
</dbReference>
<keyword evidence="8" id="KW-1185">Reference proteome</keyword>
<name>A0AAU9U6N1_EUPED</name>
<feature type="compositionally biased region" description="Basic residues" evidence="4">
    <location>
        <begin position="1"/>
        <end position="18"/>
    </location>
</feature>
<evidence type="ECO:0000256" key="1">
    <source>
        <dbReference type="ARBA" id="ARBA00004123"/>
    </source>
</evidence>
<dbReference type="Gene3D" id="2.130.10.10">
    <property type="entry name" value="YVTN repeat-like/Quinoprotein amine dehydrogenase"/>
    <property type="match status" value="1"/>
</dbReference>
<dbReference type="PANTHER" id="PTHR48287">
    <property type="entry name" value="ARM REPEAT SUPERFAMILY PROTEIN"/>
    <property type="match status" value="1"/>
</dbReference>
<dbReference type="PANTHER" id="PTHR48287:SF1">
    <property type="entry name" value="ARM REPEAT SUPERFAMILY PROTEIN"/>
    <property type="match status" value="1"/>
</dbReference>
<dbReference type="InterPro" id="IPR011989">
    <property type="entry name" value="ARM-like"/>
</dbReference>
<evidence type="ECO:0000259" key="6">
    <source>
        <dbReference type="Pfam" id="PF25772"/>
    </source>
</evidence>
<feature type="compositionally biased region" description="Polar residues" evidence="4">
    <location>
        <begin position="19"/>
        <end position="29"/>
    </location>
</feature>
<dbReference type="InterPro" id="IPR015943">
    <property type="entry name" value="WD40/YVTN_repeat-like_dom_sf"/>
</dbReference>
<dbReference type="Pfam" id="PF08161">
    <property type="entry name" value="RRP12_HEAT"/>
    <property type="match status" value="1"/>
</dbReference>
<feature type="compositionally biased region" description="Basic and acidic residues" evidence="4">
    <location>
        <begin position="1321"/>
        <end position="1351"/>
    </location>
</feature>
<evidence type="ECO:0000256" key="3">
    <source>
        <dbReference type="ARBA" id="ARBA00023242"/>
    </source>
</evidence>
<evidence type="ECO:0000313" key="8">
    <source>
        <dbReference type="Proteomes" id="UP001153954"/>
    </source>
</evidence>
<evidence type="ECO:0000259" key="5">
    <source>
        <dbReference type="Pfam" id="PF08161"/>
    </source>
</evidence>
<evidence type="ECO:0000313" key="7">
    <source>
        <dbReference type="EMBL" id="CAH2093472.1"/>
    </source>
</evidence>
<feature type="compositionally biased region" description="Basic and acidic residues" evidence="4">
    <location>
        <begin position="1399"/>
        <end position="1408"/>
    </location>
</feature>
<dbReference type="EMBL" id="CAKOGL010000013">
    <property type="protein sequence ID" value="CAH2093472.1"/>
    <property type="molecule type" value="Genomic_DNA"/>
</dbReference>
<dbReference type="Pfam" id="PF25772">
    <property type="entry name" value="HEAT_RRP12_N"/>
    <property type="match status" value="1"/>
</dbReference>
<keyword evidence="3" id="KW-0539">Nucleus</keyword>
<feature type="region of interest" description="Disordered" evidence="4">
    <location>
        <begin position="1392"/>
        <end position="1469"/>
    </location>
</feature>
<feature type="compositionally biased region" description="Acidic residues" evidence="4">
    <location>
        <begin position="1444"/>
        <end position="1454"/>
    </location>
</feature>
<comment type="similarity">
    <text evidence="2">Belongs to the RRP12 family.</text>
</comment>
<dbReference type="InterPro" id="IPR016024">
    <property type="entry name" value="ARM-type_fold"/>
</dbReference>
<comment type="caution">
    <text evidence="7">The sequence shown here is derived from an EMBL/GenBank/DDBJ whole genome shotgun (WGS) entry which is preliminary data.</text>
</comment>
<sequence length="1579" mass="174650">MGKFRSKLKGQTKGKRWQKGQSSNSNPKTQKYREMAKSRFFQENLSNSGLTQQAVLKHDAMMTYGHSTGKQKSEAENELTIAKEFENMSVHGSKAEEEGSESEYSVSTKSGTYKTFQTFASDWSQCSNISFSKLLTKFDPNNPVHKDMLAVLAAVTEAIKEEGGKESTTEYFAALMQTLKSSEGEESLVPILSLLAMGIKSVPQGVLRKLFSDSATIFTDVLENNAQSENGMLLRSTIGCLSVLLRAQEYALWGDSSTMRVFESVLAFSLHSKPKVRKAAQHAVTAILRGSCFMIPSDNQNIKVPKLHPAANRVAEFCLDQIKPEALLSGHRTVLHTLTMLRDILPVFSKENIKSVCESILSLMTHNSVYIKTCCLHTLHALLSAPRAHSHASGALCVRLARALLAARPAARDAQVAAWAAVLQQAYCCLAGHASGALCVRLARALLAARPAARDAQVAAWAAVLQQAYCCLAGHASGALCVRLARALLAARPAARDAQVAAWAAVLQQAYCCLAGHASGALCVRLARALLAARPAARDAQVAAWAAVLQQAYCCLAGHASGALCVRLARALLAARPAARDAQVAAWAAVLQQAYCCLAGHASGALCVRLARALLAARPAARDAQVAAWAAVLQQAYCCLAGLDLILCIPNLSMFVNICVSELWLSDVADVNSASTNALKAILIDCVKPAIESDECLIKHKSHIDNIFKTIGTGLDNPFNQAIKHVILTIAVCLEIGNEKVAYAMAPLLKKLNDRRESHNFNNQKEAEYATGAAVKSLGPEFVLKVIPLRDGDNINLERSWLLPVLKEKITNSNLKFFATEILELATFCRKKSREFAEKKETALSHTYELLCNQFWSLLPSFCNNPKDIKDNFKILARVLGNVLKDSPEFRLSIMQALRKLIACSEDNEDDRNELARFAKNYLPILLNIYMTPAKGSSAEGQRLAALETIQVYLTISDQKLREELFTNALQQLEASVDNHFQRESILDVIRILVLYQNSEQIANLFEKWIFPLCETVLENPKKFKKSKKEKMDIDETNAESKEKKAQMRYKDKVKLLEMEHKKAYRILEEIFKSDKDSCKEFLSNNYKKIKKLLMTSLNKVADSSKAARLRCIEHLINISPNLNAESKLIKSAIAESVISTKDINSKCRQWAFSVINTIGNVLKNQDGGMQAFIKLLLAGVSAPLPRISSATLRAVASALFTFSEDMGLETVQGLLETVTERMLTNNREIVSAAMSFLKVYTKVLPTDVLAGSLPLIFKTLSSMSDDCKRHTRMEIGYFLSRMMRKFGAEFIEKLIPDNDVVMLKRLRNIRKMDNRKKRMKDGQREEEKDSDLEDIKGTSKTLEDILKDSDSDMEYLEEERPKVKAKGRNKTWIQDDPENIVDLADVSSARNITATDPTQKKRTIEEKKKKKDGGFKTAPDGRLLITDDASDDDDDEPRPSGDIDSDTDDTDNEESSKPSKLLKPGVKRRYDDILSIKSGKSNRSRASTAVVSKYKAGGKGIHRPLGSAASVASTVGTEYKSKKAKGDIKKKGKPEPYAYLPISRKNLNKRKKAVTSRQFKGIVKSKTKNVRRITKKNK</sequence>
<dbReference type="InterPro" id="IPR052087">
    <property type="entry name" value="RRP12"/>
</dbReference>
<evidence type="ECO:0008006" key="9">
    <source>
        <dbReference type="Google" id="ProtNLM"/>
    </source>
</evidence>
<dbReference type="Gene3D" id="1.25.10.10">
    <property type="entry name" value="Leucine-rich Repeat Variant"/>
    <property type="match status" value="1"/>
</dbReference>
<dbReference type="SUPFAM" id="SSF48371">
    <property type="entry name" value="ARM repeat"/>
    <property type="match status" value="1"/>
</dbReference>
<proteinExistence type="inferred from homology"/>
<organism evidence="7 8">
    <name type="scientific">Euphydryas editha</name>
    <name type="common">Edith's checkerspot</name>
    <dbReference type="NCBI Taxonomy" id="104508"/>
    <lineage>
        <taxon>Eukaryota</taxon>
        <taxon>Metazoa</taxon>
        <taxon>Ecdysozoa</taxon>
        <taxon>Arthropoda</taxon>
        <taxon>Hexapoda</taxon>
        <taxon>Insecta</taxon>
        <taxon>Pterygota</taxon>
        <taxon>Neoptera</taxon>
        <taxon>Endopterygota</taxon>
        <taxon>Lepidoptera</taxon>
        <taxon>Glossata</taxon>
        <taxon>Ditrysia</taxon>
        <taxon>Papilionoidea</taxon>
        <taxon>Nymphalidae</taxon>
        <taxon>Nymphalinae</taxon>
        <taxon>Euphydryas</taxon>
    </lineage>
</organism>
<dbReference type="GO" id="GO:0005634">
    <property type="term" value="C:nucleus"/>
    <property type="evidence" value="ECO:0007669"/>
    <property type="project" value="UniProtKB-SubCell"/>
</dbReference>
<feature type="region of interest" description="Disordered" evidence="4">
    <location>
        <begin position="1"/>
        <end position="38"/>
    </location>
</feature>
<feature type="region of interest" description="Disordered" evidence="4">
    <location>
        <begin position="1315"/>
        <end position="1371"/>
    </location>
</feature>
<comment type="subcellular location">
    <subcellularLocation>
        <location evidence="1">Nucleus</location>
    </subcellularLocation>
</comment>
<evidence type="ECO:0000256" key="2">
    <source>
        <dbReference type="ARBA" id="ARBA00007690"/>
    </source>
</evidence>
<dbReference type="InterPro" id="IPR057860">
    <property type="entry name" value="HEAT_RRP12_N"/>
</dbReference>
<feature type="domain" description="RRP12 HEAT" evidence="5">
    <location>
        <begin position="666"/>
        <end position="932"/>
    </location>
</feature>
<accession>A0AAU9U6N1</accession>
<evidence type="ECO:0000256" key="4">
    <source>
        <dbReference type="SAM" id="MobiDB-lite"/>
    </source>
</evidence>
<protein>
    <recommendedName>
        <fullName evidence="9">RRP12-like protein</fullName>
    </recommendedName>
</protein>
<gene>
    <name evidence="7" type="ORF">EEDITHA_LOCUS9135</name>
</gene>
<feature type="domain" description="RRP12 N-terminal HEAT" evidence="6">
    <location>
        <begin position="140"/>
        <end position="388"/>
    </location>
</feature>
<reference evidence="7" key="1">
    <citation type="submission" date="2022-03" db="EMBL/GenBank/DDBJ databases">
        <authorList>
            <person name="Tunstrom K."/>
        </authorList>
    </citation>
    <scope>NUCLEOTIDE SEQUENCE</scope>
</reference>
<dbReference type="Proteomes" id="UP001153954">
    <property type="component" value="Unassembled WGS sequence"/>
</dbReference>